<protein>
    <recommendedName>
        <fullName evidence="3">Zn(2)-C6 fungal-type domain-containing protein</fullName>
    </recommendedName>
</protein>
<dbReference type="Pfam" id="PF00172">
    <property type="entry name" value="Zn_clus"/>
    <property type="match status" value="1"/>
</dbReference>
<gene>
    <name evidence="4" type="ORF">CFAM422_003163</name>
</gene>
<dbReference type="GO" id="GO:0008270">
    <property type="term" value="F:zinc ion binding"/>
    <property type="evidence" value="ECO:0007669"/>
    <property type="project" value="InterPro"/>
</dbReference>
<dbReference type="EMBL" id="QLNT01000004">
    <property type="protein sequence ID" value="KAF3075017.1"/>
    <property type="molecule type" value="Genomic_DNA"/>
</dbReference>
<evidence type="ECO:0000259" key="3">
    <source>
        <dbReference type="Pfam" id="PF00172"/>
    </source>
</evidence>
<comment type="caution">
    <text evidence="4">The sequence shown here is derived from an EMBL/GenBank/DDBJ whole genome shotgun (WGS) entry which is preliminary data.</text>
</comment>
<dbReference type="SUPFAM" id="SSF57701">
    <property type="entry name" value="Zn2/Cys6 DNA-binding domain"/>
    <property type="match status" value="1"/>
</dbReference>
<dbReference type="PANTHER" id="PTHR37534:SF39">
    <property type="entry name" value="TRANSCRIPTION FACTOR DOMAIN-CONTAINING PROTEIN"/>
    <property type="match status" value="1"/>
</dbReference>
<evidence type="ECO:0000256" key="1">
    <source>
        <dbReference type="ARBA" id="ARBA00004123"/>
    </source>
</evidence>
<dbReference type="PANTHER" id="PTHR37534">
    <property type="entry name" value="TRANSCRIPTIONAL ACTIVATOR PROTEIN UGA3"/>
    <property type="match status" value="1"/>
</dbReference>
<dbReference type="CDD" id="cd00067">
    <property type="entry name" value="GAL4"/>
    <property type="match status" value="1"/>
</dbReference>
<keyword evidence="5" id="KW-1185">Reference proteome</keyword>
<feature type="domain" description="Zn(2)-C6 fungal-type" evidence="3">
    <location>
        <begin position="36"/>
        <end position="59"/>
    </location>
</feature>
<comment type="subcellular location">
    <subcellularLocation>
        <location evidence="1">Nucleus</location>
    </subcellularLocation>
</comment>
<reference evidence="4 5" key="1">
    <citation type="submission" date="2018-06" db="EMBL/GenBank/DDBJ databases">
        <title>Genome analysis of cellulolytic fungus Trichoderma lentiforme CFAM-422.</title>
        <authorList>
            <person name="Steindorff A.S."/>
            <person name="Formighieri E.F."/>
            <person name="Midorikawa G.E.O."/>
            <person name="Tamietti M.S."/>
            <person name="Ramos E.Z."/>
            <person name="Silva A.S."/>
            <person name="Bon E.P.S."/>
            <person name="Mendes T.D."/>
            <person name="Damaso M.C.T."/>
            <person name="Favaro L.C.L."/>
        </authorList>
    </citation>
    <scope>NUCLEOTIDE SEQUENCE [LARGE SCALE GENOMIC DNA]</scope>
    <source>
        <strain evidence="4 5">CFAM-422</strain>
    </source>
</reference>
<dbReference type="GO" id="GO:0000976">
    <property type="term" value="F:transcription cis-regulatory region binding"/>
    <property type="evidence" value="ECO:0007669"/>
    <property type="project" value="TreeGrafter"/>
</dbReference>
<dbReference type="AlphaFoldDB" id="A0A9P5CHW0"/>
<dbReference type="InterPro" id="IPR021858">
    <property type="entry name" value="Fun_TF"/>
</dbReference>
<dbReference type="GO" id="GO:0000981">
    <property type="term" value="F:DNA-binding transcription factor activity, RNA polymerase II-specific"/>
    <property type="evidence" value="ECO:0007669"/>
    <property type="project" value="InterPro"/>
</dbReference>
<dbReference type="GO" id="GO:0005634">
    <property type="term" value="C:nucleus"/>
    <property type="evidence" value="ECO:0007669"/>
    <property type="project" value="UniProtKB-SubCell"/>
</dbReference>
<dbReference type="Proteomes" id="UP000801864">
    <property type="component" value="Unassembled WGS sequence"/>
</dbReference>
<name>A0A9P5CHW0_9HYPO</name>
<dbReference type="Pfam" id="PF11951">
    <property type="entry name" value="Fungal_trans_2"/>
    <property type="match status" value="1"/>
</dbReference>
<evidence type="ECO:0000313" key="4">
    <source>
        <dbReference type="EMBL" id="KAF3075017.1"/>
    </source>
</evidence>
<evidence type="ECO:0000313" key="5">
    <source>
        <dbReference type="Proteomes" id="UP000801864"/>
    </source>
</evidence>
<dbReference type="InterPro" id="IPR036864">
    <property type="entry name" value="Zn2-C6_fun-type_DNA-bd_sf"/>
</dbReference>
<sequence>MDQQTKKRCWNCRCEYISTLKDIFTPESELEGAAGKKSCDRQVPSCGNCLRRGITCEGYGMLLSWPKESDNRRSIVCIPEIELPIHKRPLYFIDLGHRDLELSFELRNSRWSDLCQNHFAHEVALPHFPEAPSSDIADPPTGGTPQGCDEIGVIQVTFGENVNDIPQLFREMIANSSASATAALRHALLALCFQYLAITPNAIYHQNRSIKGLQSAMEKSLPWDHEEAFPMVAVSMLLSLYEMENGESSLRWAIFFSGTKRILDTIYNPEETYEGNAAIIMDWILYCSTMYKFSVLHWLRIDELQTWLERQKKVISKPLHSARRQFILPSWGCSLELLDILHDIFNDVHDRDTEQYNSPEHTARLNTLEWRLRCLSQREEHGAPGANVPSYNSRAAEFYRLNALLYLERVARGSPRDAQKVVELVTKAYTLLDCMETFDRPWPLFVLALEASTEDERRTVLQVIESVLERLPLRKWVMLRSMVQQAWGQSDLADFHSLDALVLYRSVMNVHRVPPSFI</sequence>
<accession>A0A9P5CHW0</accession>
<proteinExistence type="predicted"/>
<dbReference type="InterPro" id="IPR001138">
    <property type="entry name" value="Zn2Cys6_DnaBD"/>
</dbReference>
<dbReference type="GO" id="GO:0045944">
    <property type="term" value="P:positive regulation of transcription by RNA polymerase II"/>
    <property type="evidence" value="ECO:0007669"/>
    <property type="project" value="TreeGrafter"/>
</dbReference>
<organism evidence="4 5">
    <name type="scientific">Trichoderma lentiforme</name>
    <dbReference type="NCBI Taxonomy" id="1567552"/>
    <lineage>
        <taxon>Eukaryota</taxon>
        <taxon>Fungi</taxon>
        <taxon>Dikarya</taxon>
        <taxon>Ascomycota</taxon>
        <taxon>Pezizomycotina</taxon>
        <taxon>Sordariomycetes</taxon>
        <taxon>Hypocreomycetidae</taxon>
        <taxon>Hypocreales</taxon>
        <taxon>Hypocreaceae</taxon>
        <taxon>Trichoderma</taxon>
    </lineage>
</organism>
<keyword evidence="2" id="KW-0539">Nucleus</keyword>
<evidence type="ECO:0000256" key="2">
    <source>
        <dbReference type="ARBA" id="ARBA00023242"/>
    </source>
</evidence>